<dbReference type="EMBL" id="OZ034821">
    <property type="protein sequence ID" value="CAL1407802.1"/>
    <property type="molecule type" value="Genomic_DNA"/>
</dbReference>
<feature type="region of interest" description="Disordered" evidence="1">
    <location>
        <begin position="1"/>
        <end position="119"/>
    </location>
</feature>
<keyword evidence="3" id="KW-1185">Reference proteome</keyword>
<name>A0AAV2GC76_9ROSI</name>
<feature type="compositionally biased region" description="Basic and acidic residues" evidence="1">
    <location>
        <begin position="18"/>
        <end position="30"/>
    </location>
</feature>
<sequence length="148" mass="15486">MMCKAGGNRPVSLAADASHGDQVDMGRDDGAGELPRAVPRVTRDAGQVGRPPKPAMKPVKARLSGRARRPAKSPMVEASEADPIQGARLPDDAGVDVEENGAADSTCLHSPRGPDGHLELDEALSEEDPLCSKASCGGLLSRLGWARW</sequence>
<dbReference type="Proteomes" id="UP001497516">
    <property type="component" value="Chromosome 8"/>
</dbReference>
<evidence type="ECO:0000313" key="3">
    <source>
        <dbReference type="Proteomes" id="UP001497516"/>
    </source>
</evidence>
<evidence type="ECO:0000256" key="1">
    <source>
        <dbReference type="SAM" id="MobiDB-lite"/>
    </source>
</evidence>
<protein>
    <submittedName>
        <fullName evidence="2">Uncharacterized protein</fullName>
    </submittedName>
</protein>
<accession>A0AAV2GC76</accession>
<evidence type="ECO:0000313" key="2">
    <source>
        <dbReference type="EMBL" id="CAL1407802.1"/>
    </source>
</evidence>
<dbReference type="AlphaFoldDB" id="A0AAV2GC76"/>
<reference evidence="2 3" key="1">
    <citation type="submission" date="2024-04" db="EMBL/GenBank/DDBJ databases">
        <authorList>
            <person name="Fracassetti M."/>
        </authorList>
    </citation>
    <scope>NUCLEOTIDE SEQUENCE [LARGE SCALE GENOMIC DNA]</scope>
</reference>
<feature type="compositionally biased region" description="Basic residues" evidence="1">
    <location>
        <begin position="59"/>
        <end position="71"/>
    </location>
</feature>
<proteinExistence type="predicted"/>
<organism evidence="2 3">
    <name type="scientific">Linum trigynum</name>
    <dbReference type="NCBI Taxonomy" id="586398"/>
    <lineage>
        <taxon>Eukaryota</taxon>
        <taxon>Viridiplantae</taxon>
        <taxon>Streptophyta</taxon>
        <taxon>Embryophyta</taxon>
        <taxon>Tracheophyta</taxon>
        <taxon>Spermatophyta</taxon>
        <taxon>Magnoliopsida</taxon>
        <taxon>eudicotyledons</taxon>
        <taxon>Gunneridae</taxon>
        <taxon>Pentapetalae</taxon>
        <taxon>rosids</taxon>
        <taxon>fabids</taxon>
        <taxon>Malpighiales</taxon>
        <taxon>Linaceae</taxon>
        <taxon>Linum</taxon>
    </lineage>
</organism>
<gene>
    <name evidence="2" type="ORF">LTRI10_LOCUS47448</name>
</gene>